<dbReference type="AlphaFoldDB" id="A0A3B0RR71"/>
<evidence type="ECO:0000259" key="1">
    <source>
        <dbReference type="Pfam" id="PF07589"/>
    </source>
</evidence>
<feature type="domain" description="Ice-binding protein C-terminal" evidence="1">
    <location>
        <begin position="207"/>
        <end position="229"/>
    </location>
</feature>
<proteinExistence type="predicted"/>
<dbReference type="InterPro" id="IPR013424">
    <property type="entry name" value="Ice-binding_C"/>
</dbReference>
<organism evidence="2">
    <name type="scientific">hydrothermal vent metagenome</name>
    <dbReference type="NCBI Taxonomy" id="652676"/>
    <lineage>
        <taxon>unclassified sequences</taxon>
        <taxon>metagenomes</taxon>
        <taxon>ecological metagenomes</taxon>
    </lineage>
</organism>
<protein>
    <recommendedName>
        <fullName evidence="1">Ice-binding protein C-terminal domain-containing protein</fullName>
    </recommendedName>
</protein>
<dbReference type="Pfam" id="PF07589">
    <property type="entry name" value="PEP-CTERM"/>
    <property type="match status" value="1"/>
</dbReference>
<name>A0A3B0RR71_9ZZZZ</name>
<accession>A0A3B0RR71</accession>
<sequence>MLKISKIIFAGLLLLASFAHAASAGIVLIADRTSLGGTDYYDWALLGGSYTPISIGTVVTSNNGLQATLSIPSGDMEKVDQGSSWAGNFVRDDPLVATNGNSGPLTIDFDGLVSGAGAQIQWDAYGAFTAEITAFDSLGGLLASYSLDGRSTNISDNSAIFIGILSDTLNIAMLTFNLTNGRGFAINRLDVTNSTPQQQQPPTPTLQVPEPGIFTLFGLGLLAMFYRRKT</sequence>
<gene>
    <name evidence="2" type="ORF">MNBD_ALPHA02-147</name>
</gene>
<evidence type="ECO:0000313" key="2">
    <source>
        <dbReference type="EMBL" id="VAV90778.1"/>
    </source>
</evidence>
<reference evidence="2" key="1">
    <citation type="submission" date="2018-06" db="EMBL/GenBank/DDBJ databases">
        <authorList>
            <person name="Zhirakovskaya E."/>
        </authorList>
    </citation>
    <scope>NUCLEOTIDE SEQUENCE</scope>
</reference>
<dbReference type="EMBL" id="UOED01000062">
    <property type="protein sequence ID" value="VAV90778.1"/>
    <property type="molecule type" value="Genomic_DNA"/>
</dbReference>